<accession>A0A1T4JJT4</accession>
<dbReference type="AlphaFoldDB" id="A0A1T4JJT4"/>
<dbReference type="GeneID" id="78315778"/>
<dbReference type="RefSeq" id="WP_078932385.1">
    <property type="nucleotide sequence ID" value="NZ_FUWG01000003.1"/>
</dbReference>
<dbReference type="EMBL" id="FUWG01000003">
    <property type="protein sequence ID" value="SJZ30425.1"/>
    <property type="molecule type" value="Genomic_DNA"/>
</dbReference>
<sequence>MVSDGDCEEIITNAVTSVFQSFGYIPQYERNKNVSALLRIQVINNEKQSDELCSIMPEVSVHLADLNEAEIFYSYNKAYKKTSNFSLVQAQKKAFSKIAEELRTELPEDYQNKMLSF</sequence>
<evidence type="ECO:0000313" key="2">
    <source>
        <dbReference type="Proteomes" id="UP000190423"/>
    </source>
</evidence>
<name>A0A1T4JJT4_TREPO</name>
<protein>
    <submittedName>
        <fullName evidence="1">Uncharacterized protein</fullName>
    </submittedName>
</protein>
<evidence type="ECO:0000313" key="1">
    <source>
        <dbReference type="EMBL" id="SJZ30425.1"/>
    </source>
</evidence>
<dbReference type="Proteomes" id="UP000190423">
    <property type="component" value="Unassembled WGS sequence"/>
</dbReference>
<gene>
    <name evidence="1" type="ORF">SAMN02745149_00457</name>
</gene>
<keyword evidence="2" id="KW-1185">Reference proteome</keyword>
<organism evidence="1 2">
    <name type="scientific">Treponema porcinum</name>
    <dbReference type="NCBI Taxonomy" id="261392"/>
    <lineage>
        <taxon>Bacteria</taxon>
        <taxon>Pseudomonadati</taxon>
        <taxon>Spirochaetota</taxon>
        <taxon>Spirochaetia</taxon>
        <taxon>Spirochaetales</taxon>
        <taxon>Treponemataceae</taxon>
        <taxon>Treponema</taxon>
    </lineage>
</organism>
<reference evidence="1 2" key="1">
    <citation type="submission" date="2017-02" db="EMBL/GenBank/DDBJ databases">
        <authorList>
            <person name="Peterson S.W."/>
        </authorList>
    </citation>
    <scope>NUCLEOTIDE SEQUENCE [LARGE SCALE GENOMIC DNA]</scope>
    <source>
        <strain evidence="1 2">ATCC BAA-908</strain>
    </source>
</reference>
<proteinExistence type="predicted"/>